<dbReference type="RefSeq" id="WP_185073579.1">
    <property type="nucleotide sequence ID" value="NZ_JACHMB010000001.1"/>
</dbReference>
<dbReference type="AlphaFoldDB" id="A0A7W9GAK1"/>
<dbReference type="SMART" id="SM00342">
    <property type="entry name" value="HTH_ARAC"/>
    <property type="match status" value="1"/>
</dbReference>
<reference evidence="5 6" key="1">
    <citation type="submission" date="2020-08" db="EMBL/GenBank/DDBJ databases">
        <title>Sequencing the genomes of 1000 actinobacteria strains.</title>
        <authorList>
            <person name="Klenk H.-P."/>
        </authorList>
    </citation>
    <scope>NUCLEOTIDE SEQUENCE [LARGE SCALE GENOMIC DNA]</scope>
    <source>
        <strain evidence="5 6">DSM 45507</strain>
    </source>
</reference>
<dbReference type="Pfam" id="PF02311">
    <property type="entry name" value="AraC_binding"/>
    <property type="match status" value="1"/>
</dbReference>
<keyword evidence="3" id="KW-0804">Transcription</keyword>
<dbReference type="SUPFAM" id="SSF46689">
    <property type="entry name" value="Homeodomain-like"/>
    <property type="match status" value="2"/>
</dbReference>
<organism evidence="5 6">
    <name type="scientific">Nonomuraea jabiensis</name>
    <dbReference type="NCBI Taxonomy" id="882448"/>
    <lineage>
        <taxon>Bacteria</taxon>
        <taxon>Bacillati</taxon>
        <taxon>Actinomycetota</taxon>
        <taxon>Actinomycetes</taxon>
        <taxon>Streptosporangiales</taxon>
        <taxon>Streptosporangiaceae</taxon>
        <taxon>Nonomuraea</taxon>
    </lineage>
</organism>
<keyword evidence="2" id="KW-0238">DNA-binding</keyword>
<dbReference type="SUPFAM" id="SSF51215">
    <property type="entry name" value="Regulatory protein AraC"/>
    <property type="match status" value="1"/>
</dbReference>
<dbReference type="GO" id="GO:0043565">
    <property type="term" value="F:sequence-specific DNA binding"/>
    <property type="evidence" value="ECO:0007669"/>
    <property type="project" value="InterPro"/>
</dbReference>
<evidence type="ECO:0000256" key="1">
    <source>
        <dbReference type="ARBA" id="ARBA00023015"/>
    </source>
</evidence>
<dbReference type="InterPro" id="IPR050204">
    <property type="entry name" value="AraC_XylS_family_regulators"/>
</dbReference>
<name>A0A7W9GAK1_9ACTN</name>
<evidence type="ECO:0000256" key="2">
    <source>
        <dbReference type="ARBA" id="ARBA00023125"/>
    </source>
</evidence>
<dbReference type="InterPro" id="IPR003313">
    <property type="entry name" value="AraC-bd"/>
</dbReference>
<gene>
    <name evidence="5" type="ORF">HD596_007001</name>
</gene>
<dbReference type="InterPro" id="IPR018060">
    <property type="entry name" value="HTH_AraC"/>
</dbReference>
<protein>
    <submittedName>
        <fullName evidence="5">AraC family L-rhamnose operon transcriptional activator RhaR</fullName>
    </submittedName>
</protein>
<dbReference type="InterPro" id="IPR037923">
    <property type="entry name" value="HTH-like"/>
</dbReference>
<dbReference type="EMBL" id="JACHMB010000001">
    <property type="protein sequence ID" value="MBB5780245.1"/>
    <property type="molecule type" value="Genomic_DNA"/>
</dbReference>
<evidence type="ECO:0000313" key="6">
    <source>
        <dbReference type="Proteomes" id="UP000579153"/>
    </source>
</evidence>
<dbReference type="Gene3D" id="1.10.10.60">
    <property type="entry name" value="Homeodomain-like"/>
    <property type="match status" value="2"/>
</dbReference>
<evidence type="ECO:0000313" key="5">
    <source>
        <dbReference type="EMBL" id="MBB5780245.1"/>
    </source>
</evidence>
<keyword evidence="6" id="KW-1185">Reference proteome</keyword>
<dbReference type="InterPro" id="IPR009057">
    <property type="entry name" value="Homeodomain-like_sf"/>
</dbReference>
<dbReference type="GO" id="GO:0003700">
    <property type="term" value="F:DNA-binding transcription factor activity"/>
    <property type="evidence" value="ECO:0007669"/>
    <property type="project" value="InterPro"/>
</dbReference>
<sequence>MPAMLHEHALFAGGPVLAGVHHLNPDIEPHAHDFLEIAVIGAGDGRHLTSQGAHPLRRGQVVVLRPGAWHGFRDCTDLTVANCCLSAQALRGELAALYDIPMLRRMLWTDPVASGTHGVAVTTVDPAAAEEAIAEIGLLERELAADRRRPGRVLGRLVTVLGVLADGRDPEGQRPESAVHPAVAAVIARLEAAPADPWRLDDLARSVSLDPAYLGRLFRQYVGLTPLGFLARLRAERAATLLAHSTLPTARVGAAVGWDDPTYFARRFRALVGLTPTEYRRRSRSAAHAQLGDPAGRKSP</sequence>
<dbReference type="Proteomes" id="UP000579153">
    <property type="component" value="Unassembled WGS sequence"/>
</dbReference>
<accession>A0A7W9GAK1</accession>
<dbReference type="PROSITE" id="PS01124">
    <property type="entry name" value="HTH_ARAC_FAMILY_2"/>
    <property type="match status" value="1"/>
</dbReference>
<dbReference type="Gene3D" id="2.60.120.10">
    <property type="entry name" value="Jelly Rolls"/>
    <property type="match status" value="1"/>
</dbReference>
<dbReference type="InterPro" id="IPR014710">
    <property type="entry name" value="RmlC-like_jellyroll"/>
</dbReference>
<comment type="caution">
    <text evidence="5">The sequence shown here is derived from an EMBL/GenBank/DDBJ whole genome shotgun (WGS) entry which is preliminary data.</text>
</comment>
<evidence type="ECO:0000256" key="3">
    <source>
        <dbReference type="ARBA" id="ARBA00023163"/>
    </source>
</evidence>
<keyword evidence="1" id="KW-0805">Transcription regulation</keyword>
<dbReference type="Pfam" id="PF12833">
    <property type="entry name" value="HTH_18"/>
    <property type="match status" value="1"/>
</dbReference>
<evidence type="ECO:0000259" key="4">
    <source>
        <dbReference type="PROSITE" id="PS01124"/>
    </source>
</evidence>
<dbReference type="PANTHER" id="PTHR46796">
    <property type="entry name" value="HTH-TYPE TRANSCRIPTIONAL ACTIVATOR RHAS-RELATED"/>
    <property type="match status" value="1"/>
</dbReference>
<feature type="domain" description="HTH araC/xylS-type" evidence="4">
    <location>
        <begin position="184"/>
        <end position="282"/>
    </location>
</feature>
<proteinExistence type="predicted"/>